<dbReference type="WBParaSite" id="maker-uti_cns_0004218-snap-gene-0.2-mRNA-1">
    <property type="protein sequence ID" value="maker-uti_cns_0004218-snap-gene-0.2-mRNA-1"/>
    <property type="gene ID" value="maker-uti_cns_0004218-snap-gene-0.2"/>
</dbReference>
<keyword evidence="1" id="KW-1185">Reference proteome</keyword>
<dbReference type="PANTHER" id="PTHR10634">
    <property type="entry name" value="AN1-TYPE ZINC FINGER PROTEIN"/>
    <property type="match status" value="1"/>
</dbReference>
<dbReference type="Gene3D" id="1.20.5.4770">
    <property type="match status" value="1"/>
</dbReference>
<organism evidence="1 2">
    <name type="scientific">Macrostomum lignano</name>
    <dbReference type="NCBI Taxonomy" id="282301"/>
    <lineage>
        <taxon>Eukaryota</taxon>
        <taxon>Metazoa</taxon>
        <taxon>Spiralia</taxon>
        <taxon>Lophotrochozoa</taxon>
        <taxon>Platyhelminthes</taxon>
        <taxon>Rhabditophora</taxon>
        <taxon>Macrostomorpha</taxon>
        <taxon>Macrostomida</taxon>
        <taxon>Macrostomidae</taxon>
        <taxon>Macrostomum</taxon>
    </lineage>
</organism>
<reference evidence="2" key="1">
    <citation type="submission" date="2016-11" db="UniProtKB">
        <authorList>
            <consortium name="WormBaseParasite"/>
        </authorList>
    </citation>
    <scope>IDENTIFICATION</scope>
</reference>
<evidence type="ECO:0000313" key="1">
    <source>
        <dbReference type="Proteomes" id="UP000095280"/>
    </source>
</evidence>
<dbReference type="SMART" id="SM00154">
    <property type="entry name" value="ZnF_AN1"/>
    <property type="match status" value="1"/>
</dbReference>
<dbReference type="STRING" id="282301.A0A1I8H3F2"/>
<dbReference type="PROSITE" id="PS51039">
    <property type="entry name" value="ZF_AN1"/>
    <property type="match status" value="1"/>
</dbReference>
<dbReference type="Proteomes" id="UP000095280">
    <property type="component" value="Unplaced"/>
</dbReference>
<dbReference type="AlphaFoldDB" id="A0A1I8H3F2"/>
<dbReference type="FunFam" id="4.10.1110.10:FF:000001">
    <property type="entry name" value="Zinc finger AN1-type containing 6"/>
    <property type="match status" value="1"/>
</dbReference>
<dbReference type="InterPro" id="IPR035896">
    <property type="entry name" value="AN1-like_Znf"/>
</dbReference>
<evidence type="ECO:0000313" key="2">
    <source>
        <dbReference type="WBParaSite" id="maker-uti_cns_0004218-snap-gene-0.2-mRNA-1"/>
    </source>
</evidence>
<dbReference type="OrthoDB" id="428577at2759"/>
<dbReference type="InterPro" id="IPR050652">
    <property type="entry name" value="AN1_A20_ZnFinger"/>
</dbReference>
<dbReference type="SMART" id="SM00259">
    <property type="entry name" value="ZnF_A20"/>
    <property type="match status" value="1"/>
</dbReference>
<name>A0A1I8H3F2_9PLAT</name>
<dbReference type="GO" id="GO:0008270">
    <property type="term" value="F:zinc ion binding"/>
    <property type="evidence" value="ECO:0007669"/>
    <property type="project" value="UniProtKB-KW"/>
</dbReference>
<dbReference type="SUPFAM" id="SSF57716">
    <property type="entry name" value="Glucocorticoid receptor-like (DNA-binding domain)"/>
    <property type="match status" value="1"/>
</dbReference>
<dbReference type="InterPro" id="IPR002653">
    <property type="entry name" value="Znf_A20"/>
</dbReference>
<protein>
    <submittedName>
        <fullName evidence="2">AN1-type zinc finger protein 6</fullName>
    </submittedName>
</protein>
<dbReference type="PROSITE" id="PS51036">
    <property type="entry name" value="ZF_A20"/>
    <property type="match status" value="1"/>
</dbReference>
<dbReference type="GO" id="GO:0003677">
    <property type="term" value="F:DNA binding"/>
    <property type="evidence" value="ECO:0007669"/>
    <property type="project" value="InterPro"/>
</dbReference>
<proteinExistence type="predicted"/>
<sequence>MSENDNQQPLATVFCKNGCGFYGSNQFDGLCSVCFKQALSKGQPQVPAPVMHSAASSSSLRAAHSTAAAAASDAISTPDAAPSLLPAQPAGALTSNLSTSSFLSVNSSEASAAESSDSQQPQSAAGSSSTTSSSKRRNRCEICKKKVGLTGFECRCGGVYCSVHRYSDKHDCQFDYQGVGQAEIRKANPVVVKSKVDKL</sequence>
<dbReference type="SUPFAM" id="SSF118310">
    <property type="entry name" value="AN1-like Zinc finger"/>
    <property type="match status" value="1"/>
</dbReference>
<dbReference type="Gene3D" id="4.10.1110.10">
    <property type="entry name" value="AN1-like Zinc finger"/>
    <property type="match status" value="1"/>
</dbReference>
<dbReference type="Pfam" id="PF01754">
    <property type="entry name" value="zf-A20"/>
    <property type="match status" value="1"/>
</dbReference>
<dbReference type="Pfam" id="PF01428">
    <property type="entry name" value="zf-AN1"/>
    <property type="match status" value="1"/>
</dbReference>
<accession>A0A1I8H3F2</accession>
<dbReference type="InterPro" id="IPR000058">
    <property type="entry name" value="Znf_AN1"/>
</dbReference>
<dbReference type="PANTHER" id="PTHR10634:SF149">
    <property type="entry name" value="AN1-TYPE DOMAIN-CONTAINING PROTEIN-RELATED"/>
    <property type="match status" value="1"/>
</dbReference>